<dbReference type="PANTHER" id="PTHR10434">
    <property type="entry name" value="1-ACYL-SN-GLYCEROL-3-PHOSPHATE ACYLTRANSFERASE"/>
    <property type="match status" value="1"/>
</dbReference>
<reference evidence="8 9" key="1">
    <citation type="submission" date="2019-02" db="EMBL/GenBank/DDBJ databases">
        <title>Genome sequencing of the rare red list fungi Phlebia centrifuga.</title>
        <authorList>
            <person name="Buettner E."/>
            <person name="Kellner H."/>
        </authorList>
    </citation>
    <scope>NUCLEOTIDE SEQUENCE [LARGE SCALE GENOMIC DNA]</scope>
    <source>
        <strain evidence="8 9">DSM 108282</strain>
    </source>
</reference>
<dbReference type="SUPFAM" id="SSF69593">
    <property type="entry name" value="Glycerol-3-phosphate (1)-acyltransferase"/>
    <property type="match status" value="1"/>
</dbReference>
<keyword evidence="4" id="KW-0443">Lipid metabolism</keyword>
<keyword evidence="4" id="KW-0444">Lipid biosynthesis</keyword>
<dbReference type="CDD" id="cd07989">
    <property type="entry name" value="LPLAT_AGPAT-like"/>
    <property type="match status" value="1"/>
</dbReference>
<keyword evidence="4" id="KW-0594">Phospholipid biosynthesis</keyword>
<dbReference type="PANTHER" id="PTHR10434:SF11">
    <property type="entry name" value="1-ACYL-SN-GLYCEROL-3-PHOSPHATE ACYLTRANSFERASE"/>
    <property type="match status" value="1"/>
</dbReference>
<dbReference type="SMART" id="SM00563">
    <property type="entry name" value="PlsC"/>
    <property type="match status" value="1"/>
</dbReference>
<keyword evidence="9" id="KW-1185">Reference proteome</keyword>
<organism evidence="8 9">
    <name type="scientific">Hermanssonia centrifuga</name>
    <dbReference type="NCBI Taxonomy" id="98765"/>
    <lineage>
        <taxon>Eukaryota</taxon>
        <taxon>Fungi</taxon>
        <taxon>Dikarya</taxon>
        <taxon>Basidiomycota</taxon>
        <taxon>Agaricomycotina</taxon>
        <taxon>Agaricomycetes</taxon>
        <taxon>Polyporales</taxon>
        <taxon>Meruliaceae</taxon>
        <taxon>Hermanssonia</taxon>
    </lineage>
</organism>
<comment type="catalytic activity">
    <reaction evidence="4">
        <text>a 1-acyl-sn-glycero-3-phosphate + an acyl-CoA = a 1,2-diacyl-sn-glycero-3-phosphate + CoA</text>
        <dbReference type="Rhea" id="RHEA:19709"/>
        <dbReference type="ChEBI" id="CHEBI:57287"/>
        <dbReference type="ChEBI" id="CHEBI:57970"/>
        <dbReference type="ChEBI" id="CHEBI:58342"/>
        <dbReference type="ChEBI" id="CHEBI:58608"/>
        <dbReference type="EC" id="2.3.1.51"/>
    </reaction>
</comment>
<comment type="similarity">
    <text evidence="1 4">Belongs to the 1-acyl-sn-glycerol-3-phosphate acyltransferase family.</text>
</comment>
<gene>
    <name evidence="8" type="ORF">EW026_g5454</name>
</gene>
<dbReference type="NCBIfam" id="TIGR00530">
    <property type="entry name" value="AGP_acyltrn"/>
    <property type="match status" value="1"/>
</dbReference>
<comment type="domain">
    <text evidence="4">The HXXXXD motif is essential for acyltransferase activity and may constitute the binding site for the phosphate moiety of the glycerol-3-phosphate.</text>
</comment>
<sequence length="372" mass="40362">MSIISSLLKPLAYISLPVFVLHTLSNSSPIARYYVRLGVYLSTLGFCSVWGAIVSVGMSLAGRRFDINWVVARTFYHLAGKALGIKFVVEGEEYLDTRPAILVGNHQSMLDILYLGRILPKRSSIMAKKELQWAPLLGQFMTLSGAVFIDRGNNAKAIRSVTAAGETIKARGTSLWMFPEGTRSMREHHDMLPFKKGAFHMAIEAGVPIVPVICENYWRLYRQGVFGEGTLKIKVLPPVPTTGMTTADVGALAARVREMMVEALREISPPVPSTIPSEKPSTTAPETSAKTSVVTTAEPKQPKSTEPLAAVPSPILPTPDITPVSMPESRSESRASTSASDDFSSASRQEESETGVETEEDEGMVLVGRPGP</sequence>
<evidence type="ECO:0000256" key="2">
    <source>
        <dbReference type="ARBA" id="ARBA00022679"/>
    </source>
</evidence>
<feature type="compositionally biased region" description="Polar residues" evidence="5">
    <location>
        <begin position="274"/>
        <end position="295"/>
    </location>
</feature>
<feature type="compositionally biased region" description="Low complexity" evidence="5">
    <location>
        <begin position="334"/>
        <end position="347"/>
    </location>
</feature>
<evidence type="ECO:0000259" key="7">
    <source>
        <dbReference type="SMART" id="SM00563"/>
    </source>
</evidence>
<feature type="transmembrane region" description="Helical" evidence="6">
    <location>
        <begin position="37"/>
        <end position="61"/>
    </location>
</feature>
<keyword evidence="4" id="KW-1208">Phospholipid metabolism</keyword>
<accession>A0A4S4KEA4</accession>
<proteinExistence type="inferred from homology"/>
<evidence type="ECO:0000313" key="9">
    <source>
        <dbReference type="Proteomes" id="UP000309038"/>
    </source>
</evidence>
<keyword evidence="2 4" id="KW-0808">Transferase</keyword>
<dbReference type="Proteomes" id="UP000309038">
    <property type="component" value="Unassembled WGS sequence"/>
</dbReference>
<name>A0A4S4KEA4_9APHY</name>
<dbReference type="GO" id="GO:0005783">
    <property type="term" value="C:endoplasmic reticulum"/>
    <property type="evidence" value="ECO:0007669"/>
    <property type="project" value="TreeGrafter"/>
</dbReference>
<keyword evidence="6" id="KW-0472">Membrane</keyword>
<keyword evidence="3 4" id="KW-0012">Acyltransferase</keyword>
<dbReference type="Pfam" id="PF01553">
    <property type="entry name" value="Acyltransferase"/>
    <property type="match status" value="1"/>
</dbReference>
<comment type="caution">
    <text evidence="8">The sequence shown here is derived from an EMBL/GenBank/DDBJ whole genome shotgun (WGS) entry which is preliminary data.</text>
</comment>
<dbReference type="InterPro" id="IPR004552">
    <property type="entry name" value="AGP_acyltrans"/>
</dbReference>
<dbReference type="InterPro" id="IPR002123">
    <property type="entry name" value="Plipid/glycerol_acylTrfase"/>
</dbReference>
<dbReference type="AlphaFoldDB" id="A0A4S4KEA4"/>
<dbReference type="GO" id="GO:0016020">
    <property type="term" value="C:membrane"/>
    <property type="evidence" value="ECO:0007669"/>
    <property type="project" value="InterPro"/>
</dbReference>
<dbReference type="GO" id="GO:0003841">
    <property type="term" value="F:1-acylglycerol-3-phosphate O-acyltransferase activity"/>
    <property type="evidence" value="ECO:0007669"/>
    <property type="project" value="UniProtKB-UniRule"/>
</dbReference>
<feature type="domain" description="Phospholipid/glycerol acyltransferase" evidence="7">
    <location>
        <begin position="100"/>
        <end position="217"/>
    </location>
</feature>
<keyword evidence="6" id="KW-1133">Transmembrane helix</keyword>
<evidence type="ECO:0000256" key="5">
    <source>
        <dbReference type="SAM" id="MobiDB-lite"/>
    </source>
</evidence>
<feature type="compositionally biased region" description="Acidic residues" evidence="5">
    <location>
        <begin position="352"/>
        <end position="363"/>
    </location>
</feature>
<dbReference type="EC" id="2.3.1.51" evidence="4"/>
<protein>
    <recommendedName>
        <fullName evidence="4">1-acyl-sn-glycerol-3-phosphate acyltransferase</fullName>
        <ecNumber evidence="4">2.3.1.51</ecNumber>
    </recommendedName>
</protein>
<evidence type="ECO:0000256" key="3">
    <source>
        <dbReference type="ARBA" id="ARBA00023315"/>
    </source>
</evidence>
<dbReference type="GO" id="GO:0006654">
    <property type="term" value="P:phosphatidic acid biosynthetic process"/>
    <property type="evidence" value="ECO:0007669"/>
    <property type="project" value="TreeGrafter"/>
</dbReference>
<evidence type="ECO:0000313" key="8">
    <source>
        <dbReference type="EMBL" id="THG96363.1"/>
    </source>
</evidence>
<keyword evidence="6" id="KW-0812">Transmembrane</keyword>
<evidence type="ECO:0000256" key="6">
    <source>
        <dbReference type="SAM" id="Phobius"/>
    </source>
</evidence>
<dbReference type="EMBL" id="SGPJ01000241">
    <property type="protein sequence ID" value="THG96363.1"/>
    <property type="molecule type" value="Genomic_DNA"/>
</dbReference>
<feature type="region of interest" description="Disordered" evidence="5">
    <location>
        <begin position="265"/>
        <end position="372"/>
    </location>
</feature>
<evidence type="ECO:0000256" key="4">
    <source>
        <dbReference type="RuleBase" id="RU361267"/>
    </source>
</evidence>
<evidence type="ECO:0000256" key="1">
    <source>
        <dbReference type="ARBA" id="ARBA00008655"/>
    </source>
</evidence>